<evidence type="ECO:0000256" key="1">
    <source>
        <dbReference type="SAM" id="MobiDB-lite"/>
    </source>
</evidence>
<dbReference type="Proteomes" id="UP000501367">
    <property type="component" value="Chromosome"/>
</dbReference>
<reference evidence="2 3" key="1">
    <citation type="submission" date="2020-04" db="EMBL/GenBank/DDBJ databases">
        <authorList>
            <person name="Yao Y."/>
            <person name="He Z."/>
        </authorList>
    </citation>
    <scope>NUCLEOTIDE SEQUENCE [LARGE SCALE GENOMIC DNA]</scope>
    <source>
        <strain evidence="2 3">CY-1</strain>
    </source>
</reference>
<dbReference type="AntiFam" id="ANF00261">
    <property type="entry name" value="Protein of unknown function (DUF1534)"/>
</dbReference>
<evidence type="ECO:0000313" key="2">
    <source>
        <dbReference type="EMBL" id="QJC79420.1"/>
    </source>
</evidence>
<name>A0AAE6ZV58_9PSED</name>
<organism evidence="2 3">
    <name type="scientific">Pseudomonas umsongensis</name>
    <dbReference type="NCBI Taxonomy" id="198618"/>
    <lineage>
        <taxon>Bacteria</taxon>
        <taxon>Pseudomonadati</taxon>
        <taxon>Pseudomonadota</taxon>
        <taxon>Gammaproteobacteria</taxon>
        <taxon>Pseudomonadales</taxon>
        <taxon>Pseudomonadaceae</taxon>
        <taxon>Pseudomonas</taxon>
    </lineage>
</organism>
<accession>A0AAE6ZV58</accession>
<dbReference type="AlphaFoldDB" id="A0AAE6ZV58"/>
<dbReference type="EMBL" id="CP051487">
    <property type="protein sequence ID" value="QJC79420.1"/>
    <property type="molecule type" value="Genomic_DNA"/>
</dbReference>
<proteinExistence type="predicted"/>
<sequence length="42" mass="4529">MIVPKLCVGMPQGNAPRSSFGKGRRASRAAFPRGAWERSVQA</sequence>
<protein>
    <submittedName>
        <fullName evidence="2">DUF1534 domain-containing protein</fullName>
    </submittedName>
</protein>
<gene>
    <name evidence="2" type="ORF">HGP31_14220</name>
</gene>
<feature type="region of interest" description="Disordered" evidence="1">
    <location>
        <begin position="12"/>
        <end position="42"/>
    </location>
</feature>
<evidence type="ECO:0000313" key="3">
    <source>
        <dbReference type="Proteomes" id="UP000501367"/>
    </source>
</evidence>
<dbReference type="KEGG" id="pum:HGP31_14220"/>